<dbReference type="InterPro" id="IPR013785">
    <property type="entry name" value="Aldolase_TIM"/>
</dbReference>
<protein>
    <recommendedName>
        <fullName evidence="7">Deoxyribose-phosphate aldolase</fullName>
        <shortName evidence="7">DERA</shortName>
        <ecNumber evidence="7">4.1.2.4</ecNumber>
    </recommendedName>
    <alternativeName>
        <fullName evidence="7">2-deoxy-D-ribose 5-phosphate aldolase</fullName>
    </alternativeName>
    <alternativeName>
        <fullName evidence="7">Phosphodeoxyriboaldolase</fullName>
        <shortName evidence="7">Deoxyriboaldolase</shortName>
    </alternativeName>
</protein>
<dbReference type="eggNOG" id="COG0274">
    <property type="taxonomic scope" value="Bacteria"/>
</dbReference>
<dbReference type="InterPro" id="IPR028581">
    <property type="entry name" value="DeoC_typeI"/>
</dbReference>
<comment type="pathway">
    <text evidence="7">Carbohydrate degradation; 2-deoxy-D-ribose 1-phosphate degradation; D-glyceraldehyde 3-phosphate and acetaldehyde from 2-deoxy-alpha-D-ribose 1-phosphate: step 2/2.</text>
</comment>
<dbReference type="STRING" id="572544.Ilyop_1462"/>
<dbReference type="HAMAP" id="MF_00114">
    <property type="entry name" value="DeoC_type1"/>
    <property type="match status" value="1"/>
</dbReference>
<dbReference type="UniPathway" id="UPA00002">
    <property type="reaction ID" value="UER00468"/>
</dbReference>
<keyword evidence="9" id="KW-1185">Reference proteome</keyword>
<dbReference type="InterPro" id="IPR002915">
    <property type="entry name" value="DeoC/FbaB/LacD_aldolase"/>
</dbReference>
<dbReference type="PANTHER" id="PTHR10889:SF1">
    <property type="entry name" value="DEOXYRIBOSE-PHOSPHATE ALDOLASE"/>
    <property type="match status" value="1"/>
</dbReference>
<comment type="function">
    <text evidence="6 7">Catalyzes a reversible aldol reaction between acetaldehyde and D-glyceraldehyde 3-phosphate to generate 2-deoxy-D-ribose 5-phosphate.</text>
</comment>
<gene>
    <name evidence="7" type="primary">deoC</name>
    <name evidence="8" type="ordered locus">Ilyop_1462</name>
</gene>
<evidence type="ECO:0000256" key="7">
    <source>
        <dbReference type="HAMAP-Rule" id="MF_00114"/>
    </source>
</evidence>
<evidence type="ECO:0000313" key="9">
    <source>
        <dbReference type="Proteomes" id="UP000006875"/>
    </source>
</evidence>
<evidence type="ECO:0000313" key="8">
    <source>
        <dbReference type="EMBL" id="ADO83242.1"/>
    </source>
</evidence>
<evidence type="ECO:0000256" key="4">
    <source>
        <dbReference type="ARBA" id="ARBA00023270"/>
    </source>
</evidence>
<dbReference type="GO" id="GO:0005737">
    <property type="term" value="C:cytoplasm"/>
    <property type="evidence" value="ECO:0007669"/>
    <property type="project" value="UniProtKB-SubCell"/>
</dbReference>
<dbReference type="GO" id="GO:0004139">
    <property type="term" value="F:deoxyribose-phosphate aldolase activity"/>
    <property type="evidence" value="ECO:0007669"/>
    <property type="project" value="UniProtKB-UniRule"/>
</dbReference>
<feature type="active site" description="Schiff-base intermediate with acetaldehyde" evidence="7">
    <location>
        <position position="151"/>
    </location>
</feature>
<dbReference type="Proteomes" id="UP000006875">
    <property type="component" value="Chromosome"/>
</dbReference>
<dbReference type="PIRSF" id="PIRSF001357">
    <property type="entry name" value="DeoC"/>
    <property type="match status" value="1"/>
</dbReference>
<dbReference type="HOGENOM" id="CLU_053595_0_1_0"/>
<organism evidence="8 9">
    <name type="scientific">Ilyobacter polytropus (strain ATCC 51220 / DSM 2926 / LMG 16218 / CuHBu1)</name>
    <dbReference type="NCBI Taxonomy" id="572544"/>
    <lineage>
        <taxon>Bacteria</taxon>
        <taxon>Fusobacteriati</taxon>
        <taxon>Fusobacteriota</taxon>
        <taxon>Fusobacteriia</taxon>
        <taxon>Fusobacteriales</taxon>
        <taxon>Fusobacteriaceae</taxon>
        <taxon>Ilyobacter</taxon>
    </lineage>
</organism>
<feature type="active site" description="Proton donor/acceptor" evidence="7">
    <location>
        <position position="89"/>
    </location>
</feature>
<dbReference type="Gene3D" id="3.20.20.70">
    <property type="entry name" value="Aldolase class I"/>
    <property type="match status" value="1"/>
</dbReference>
<evidence type="ECO:0000256" key="6">
    <source>
        <dbReference type="ARBA" id="ARBA00056337"/>
    </source>
</evidence>
<evidence type="ECO:0000256" key="1">
    <source>
        <dbReference type="ARBA" id="ARBA00010936"/>
    </source>
</evidence>
<reference evidence="8 9" key="1">
    <citation type="journal article" date="2010" name="Stand. Genomic Sci.">
        <title>Complete genome sequence of Ilyobacter polytropus type strain (CuHbu1).</title>
        <authorList>
            <person name="Sikorski J."/>
            <person name="Chertkov O."/>
            <person name="Lapidus A."/>
            <person name="Nolan M."/>
            <person name="Lucas S."/>
            <person name="Del Rio T.G."/>
            <person name="Tice H."/>
            <person name="Cheng J.F."/>
            <person name="Tapia R."/>
            <person name="Han C."/>
            <person name="Goodwin L."/>
            <person name="Pitluck S."/>
            <person name="Liolios K."/>
            <person name="Ivanova N."/>
            <person name="Mavromatis K."/>
            <person name="Mikhailova N."/>
            <person name="Pati A."/>
            <person name="Chen A."/>
            <person name="Palaniappan K."/>
            <person name="Land M."/>
            <person name="Hauser L."/>
            <person name="Chang Y.J."/>
            <person name="Jeffries C.D."/>
            <person name="Brambilla E."/>
            <person name="Yasawong M."/>
            <person name="Rohde M."/>
            <person name="Pukall R."/>
            <person name="Spring S."/>
            <person name="Goker M."/>
            <person name="Woyke T."/>
            <person name="Bristow J."/>
            <person name="Eisen J.A."/>
            <person name="Markowitz V."/>
            <person name="Hugenholtz P."/>
            <person name="Kyrpides N.C."/>
            <person name="Klenk H.P."/>
        </authorList>
    </citation>
    <scope>NUCLEOTIDE SEQUENCE [LARGE SCALE GENOMIC DNA]</scope>
    <source>
        <strain evidence="9">ATCC 51220 / DSM 2926 / LMG 16218 / CuHBu1</strain>
    </source>
</reference>
<comment type="subcellular location">
    <subcellularLocation>
        <location evidence="7">Cytoplasm</location>
    </subcellularLocation>
</comment>
<dbReference type="GO" id="GO:0006018">
    <property type="term" value="P:2-deoxyribose 1-phosphate catabolic process"/>
    <property type="evidence" value="ECO:0007669"/>
    <property type="project" value="UniProtKB-UniRule"/>
</dbReference>
<accession>E3H811</accession>
<keyword evidence="3 7" id="KW-0456">Lyase</keyword>
<name>E3H811_ILYPC</name>
<dbReference type="FunFam" id="3.20.20.70:FF:000044">
    <property type="entry name" value="Deoxyribose-phosphate aldolase"/>
    <property type="match status" value="1"/>
</dbReference>
<dbReference type="CDD" id="cd00959">
    <property type="entry name" value="DeoC"/>
    <property type="match status" value="1"/>
</dbReference>
<dbReference type="AlphaFoldDB" id="E3H811"/>
<dbReference type="InterPro" id="IPR011343">
    <property type="entry name" value="DeoC"/>
</dbReference>
<dbReference type="KEGG" id="ipo:Ilyop_1462"/>
<evidence type="ECO:0000256" key="2">
    <source>
        <dbReference type="ARBA" id="ARBA00022490"/>
    </source>
</evidence>
<dbReference type="NCBIfam" id="TIGR00126">
    <property type="entry name" value="deoC"/>
    <property type="match status" value="1"/>
</dbReference>
<keyword evidence="2 7" id="KW-0963">Cytoplasm</keyword>
<sequence length="221" mass="23718">MEINKYIDHTVLKATTVKEDIVKLCQEAKEYGFFSVCVNGCYVSLAAEELKGTDVKIAAVVGFPLGAMSSEAKVFEAKKCIEDGASEIDMVINVGLLKSGETKLVEDEIRAIKEAIGDNVLKVIIETCYLTEKEKRTACQLSLNAKADFVKTSTGFGTGGATFEDVALMKEVVGDKAQIKASGGVRDLETAMKYIEMGVTRLGTSSGVMLVTSGKAKEGEY</sequence>
<keyword evidence="4 7" id="KW-0704">Schiff base</keyword>
<dbReference type="Pfam" id="PF01791">
    <property type="entry name" value="DeoC"/>
    <property type="match status" value="1"/>
</dbReference>
<comment type="similarity">
    <text evidence="1 7">Belongs to the DeoC/FbaB aldolase family. DeoC type 1 subfamily.</text>
</comment>
<dbReference type="GO" id="GO:0016052">
    <property type="term" value="P:carbohydrate catabolic process"/>
    <property type="evidence" value="ECO:0007669"/>
    <property type="project" value="TreeGrafter"/>
</dbReference>
<comment type="catalytic activity">
    <reaction evidence="5 7">
        <text>2-deoxy-D-ribose 5-phosphate = D-glyceraldehyde 3-phosphate + acetaldehyde</text>
        <dbReference type="Rhea" id="RHEA:12821"/>
        <dbReference type="ChEBI" id="CHEBI:15343"/>
        <dbReference type="ChEBI" id="CHEBI:59776"/>
        <dbReference type="ChEBI" id="CHEBI:62877"/>
        <dbReference type="EC" id="4.1.2.4"/>
    </reaction>
</comment>
<dbReference type="EMBL" id="CP002281">
    <property type="protein sequence ID" value="ADO83242.1"/>
    <property type="molecule type" value="Genomic_DNA"/>
</dbReference>
<proteinExistence type="inferred from homology"/>
<dbReference type="PANTHER" id="PTHR10889">
    <property type="entry name" value="DEOXYRIBOSE-PHOSPHATE ALDOLASE"/>
    <property type="match status" value="1"/>
</dbReference>
<dbReference type="OrthoDB" id="9778711at2"/>
<evidence type="ECO:0000256" key="5">
    <source>
        <dbReference type="ARBA" id="ARBA00048791"/>
    </source>
</evidence>
<dbReference type="EC" id="4.1.2.4" evidence="7"/>
<dbReference type="SMART" id="SM01133">
    <property type="entry name" value="DeoC"/>
    <property type="match status" value="1"/>
</dbReference>
<dbReference type="GO" id="GO:0009264">
    <property type="term" value="P:deoxyribonucleotide catabolic process"/>
    <property type="evidence" value="ECO:0007669"/>
    <property type="project" value="UniProtKB-UniRule"/>
</dbReference>
<dbReference type="SUPFAM" id="SSF51569">
    <property type="entry name" value="Aldolase"/>
    <property type="match status" value="1"/>
</dbReference>
<feature type="active site" description="Proton donor/acceptor" evidence="7">
    <location>
        <position position="180"/>
    </location>
</feature>
<evidence type="ECO:0000256" key="3">
    <source>
        <dbReference type="ARBA" id="ARBA00023239"/>
    </source>
</evidence>
<dbReference type="RefSeq" id="WP_013387909.1">
    <property type="nucleotide sequence ID" value="NC_014632.1"/>
</dbReference>